<organism evidence="2 3">
    <name type="scientific">Amborella trichopoda</name>
    <dbReference type="NCBI Taxonomy" id="13333"/>
    <lineage>
        <taxon>Eukaryota</taxon>
        <taxon>Viridiplantae</taxon>
        <taxon>Streptophyta</taxon>
        <taxon>Embryophyta</taxon>
        <taxon>Tracheophyta</taxon>
        <taxon>Spermatophyta</taxon>
        <taxon>Magnoliopsida</taxon>
        <taxon>Amborellales</taxon>
        <taxon>Amborellaceae</taxon>
        <taxon>Amborella</taxon>
    </lineage>
</organism>
<dbReference type="EMBL" id="KI397628">
    <property type="protein sequence ID" value="ERM93514.1"/>
    <property type="molecule type" value="Genomic_DNA"/>
</dbReference>
<accession>W1NDT8</accession>
<dbReference type="InterPro" id="IPR005162">
    <property type="entry name" value="Retrotrans_gag_dom"/>
</dbReference>
<keyword evidence="3" id="KW-1185">Reference proteome</keyword>
<dbReference type="Gramene" id="ERM93514">
    <property type="protein sequence ID" value="ERM93514"/>
    <property type="gene ID" value="AMTR_s00004p00047520"/>
</dbReference>
<dbReference type="Pfam" id="PF03732">
    <property type="entry name" value="Retrotrans_gag"/>
    <property type="match status" value="1"/>
</dbReference>
<evidence type="ECO:0000259" key="1">
    <source>
        <dbReference type="Pfam" id="PF03732"/>
    </source>
</evidence>
<sequence>MDSRSVKVPEPRVLEGQRDSKVVENFIWDMEQYFEAAHAHENDRMGICTMYRARDAKLWWRMRVANTSRPKVISWETLKGELKDQFLPDNAAWVAREALQKLRQTGLMREYSWAQTELRRQGVQDLPTARAAAEDPADLSIRETVESNREALNAVNLVRGNKDNLVQLGSLSSVNAMQLQSTKAPAWKEARPCTDSEESSGDSGRVIKRVPCVRRVVQREASSDSSIRWEVPSHSSVGGNMGRSGSIGTGHTPLHMVAAKDLTMCINEVLVAAMDLAKQAKVWWQQWTWPNERASYLVVAVRTGRVNKQRT</sequence>
<dbReference type="HOGENOM" id="CLU_895976_0_0_1"/>
<dbReference type="eggNOG" id="ENOG502S0EN">
    <property type="taxonomic scope" value="Eukaryota"/>
</dbReference>
<feature type="domain" description="Retrotransposon gag" evidence="1">
    <location>
        <begin position="55"/>
        <end position="122"/>
    </location>
</feature>
<proteinExistence type="predicted"/>
<evidence type="ECO:0000313" key="2">
    <source>
        <dbReference type="EMBL" id="ERM93514.1"/>
    </source>
</evidence>
<feature type="non-terminal residue" evidence="2">
    <location>
        <position position="311"/>
    </location>
</feature>
<reference evidence="3" key="1">
    <citation type="journal article" date="2013" name="Science">
        <title>The Amborella genome and the evolution of flowering plants.</title>
        <authorList>
            <consortium name="Amborella Genome Project"/>
        </authorList>
    </citation>
    <scope>NUCLEOTIDE SEQUENCE [LARGE SCALE GENOMIC DNA]</scope>
</reference>
<gene>
    <name evidence="2" type="ORF">AMTR_s00004p00047520</name>
</gene>
<evidence type="ECO:0000313" key="3">
    <source>
        <dbReference type="Proteomes" id="UP000017836"/>
    </source>
</evidence>
<protein>
    <recommendedName>
        <fullName evidence="1">Retrotransposon gag domain-containing protein</fullName>
    </recommendedName>
</protein>
<dbReference type="AlphaFoldDB" id="W1NDT8"/>
<name>W1NDT8_AMBTC</name>
<dbReference type="Proteomes" id="UP000017836">
    <property type="component" value="Unassembled WGS sequence"/>
</dbReference>